<feature type="compositionally biased region" description="Basic residues" evidence="1">
    <location>
        <begin position="28"/>
        <end position="47"/>
    </location>
</feature>
<sequence>MSKSPSKSSNGTGRESVSSLPADLTKGIRPRIKSFLKRTASKVHGARRPSVSGTPETSPAKAGSGEQVASPPAKKRRLSGRHTSGRRWSWSIHERKSSVKQRQASASPKITCSKGAPEHLAQKEIKPQKSFVVLSVPPTPQFDRGKQIQAPKRQYNNLSPLKQHPPSNNNLRKEMDKTALRNTRLRQPSGAPPGCPLPPNPPTRKPRERVRERERTGGLRQRLRSRSRSRARLQPSLSYHANLNRAEIIAYQNWVDSF</sequence>
<feature type="compositionally biased region" description="Polar residues" evidence="1">
    <location>
        <begin position="100"/>
        <end position="110"/>
    </location>
</feature>
<evidence type="ECO:0000256" key="1">
    <source>
        <dbReference type="SAM" id="MobiDB-lite"/>
    </source>
</evidence>
<feature type="compositionally biased region" description="Basic residues" evidence="1">
    <location>
        <begin position="221"/>
        <end position="231"/>
    </location>
</feature>
<dbReference type="OrthoDB" id="10650596at2759"/>
<name>A0A167X358_9EURO</name>
<evidence type="ECO:0000313" key="2">
    <source>
        <dbReference type="EMBL" id="KZZ89576.1"/>
    </source>
</evidence>
<feature type="region of interest" description="Disordered" evidence="1">
    <location>
        <begin position="1"/>
        <end position="232"/>
    </location>
</feature>
<keyword evidence="3" id="KW-1185">Reference proteome</keyword>
<evidence type="ECO:0000313" key="3">
    <source>
        <dbReference type="Proteomes" id="UP000242877"/>
    </source>
</evidence>
<dbReference type="AlphaFoldDB" id="A0A167X358"/>
<protein>
    <submittedName>
        <fullName evidence="2">Uncharacterized protein</fullName>
    </submittedName>
</protein>
<feature type="compositionally biased region" description="Polar residues" evidence="1">
    <location>
        <begin position="1"/>
        <end position="19"/>
    </location>
</feature>
<reference evidence="2 3" key="1">
    <citation type="journal article" date="2016" name="Genome Biol. Evol.">
        <title>Divergent and convergent evolution of fungal pathogenicity.</title>
        <authorList>
            <person name="Shang Y."/>
            <person name="Xiao G."/>
            <person name="Zheng P."/>
            <person name="Cen K."/>
            <person name="Zhan S."/>
            <person name="Wang C."/>
        </authorList>
    </citation>
    <scope>NUCLEOTIDE SEQUENCE [LARGE SCALE GENOMIC DNA]</scope>
    <source>
        <strain evidence="2 3">ARSEF 7405</strain>
    </source>
</reference>
<feature type="compositionally biased region" description="Basic and acidic residues" evidence="1">
    <location>
        <begin position="116"/>
        <end position="127"/>
    </location>
</feature>
<organism evidence="2 3">
    <name type="scientific">Ascosphaera apis ARSEF 7405</name>
    <dbReference type="NCBI Taxonomy" id="392613"/>
    <lineage>
        <taxon>Eukaryota</taxon>
        <taxon>Fungi</taxon>
        <taxon>Dikarya</taxon>
        <taxon>Ascomycota</taxon>
        <taxon>Pezizomycotina</taxon>
        <taxon>Eurotiomycetes</taxon>
        <taxon>Eurotiomycetidae</taxon>
        <taxon>Onygenales</taxon>
        <taxon>Ascosphaeraceae</taxon>
        <taxon>Ascosphaera</taxon>
    </lineage>
</organism>
<feature type="compositionally biased region" description="Pro residues" evidence="1">
    <location>
        <begin position="190"/>
        <end position="203"/>
    </location>
</feature>
<comment type="caution">
    <text evidence="2">The sequence shown here is derived from an EMBL/GenBank/DDBJ whole genome shotgun (WGS) entry which is preliminary data.</text>
</comment>
<dbReference type="EMBL" id="AZGZ01000020">
    <property type="protein sequence ID" value="KZZ89576.1"/>
    <property type="molecule type" value="Genomic_DNA"/>
</dbReference>
<feature type="compositionally biased region" description="Basic residues" evidence="1">
    <location>
        <begin position="73"/>
        <end position="85"/>
    </location>
</feature>
<feature type="compositionally biased region" description="Polar residues" evidence="1">
    <location>
        <begin position="154"/>
        <end position="170"/>
    </location>
</feature>
<dbReference type="VEuPathDB" id="FungiDB:AAP_04331"/>
<accession>A0A167X358</accession>
<proteinExistence type="predicted"/>
<dbReference type="Proteomes" id="UP000242877">
    <property type="component" value="Unassembled WGS sequence"/>
</dbReference>
<gene>
    <name evidence="2" type="ORF">AAP_04331</name>
</gene>